<dbReference type="Pfam" id="PF00580">
    <property type="entry name" value="UvrD-helicase"/>
    <property type="match status" value="1"/>
</dbReference>
<dbReference type="GO" id="GO:0009314">
    <property type="term" value="P:response to radiation"/>
    <property type="evidence" value="ECO:0007669"/>
    <property type="project" value="UniProtKB-ARBA"/>
</dbReference>
<evidence type="ECO:0000259" key="14">
    <source>
        <dbReference type="PROSITE" id="PS51217"/>
    </source>
</evidence>
<evidence type="ECO:0000256" key="3">
    <source>
        <dbReference type="ARBA" id="ARBA00022741"/>
    </source>
</evidence>
<name>A0A6N9TIR6_9ALTE</name>
<dbReference type="AlphaFoldDB" id="A0A6N9TIR6"/>
<dbReference type="InterPro" id="IPR013986">
    <property type="entry name" value="DExx_box_DNA_helicase_dom_sf"/>
</dbReference>
<feature type="domain" description="UvrD-like helicase C-terminal" evidence="14">
    <location>
        <begin position="281"/>
        <end position="563"/>
    </location>
</feature>
<keyword evidence="4 11" id="KW-0378">Hydrolase</keyword>
<keyword evidence="2 11" id="KW-0235">DNA replication</keyword>
<gene>
    <name evidence="11 15" type="primary">rep</name>
    <name evidence="15" type="ORF">GTQ48_16940</name>
</gene>
<keyword evidence="16" id="KW-1185">Reference proteome</keyword>
<comment type="function">
    <text evidence="11">Rep helicase is a single-stranded DNA-dependent ATPase involved in DNA replication; it can initiate unwinding at a nick in the DNA. It binds to the single-stranded DNA and acts in a progressive fashion along the DNA in the 3' to 5' direction.</text>
</comment>
<keyword evidence="5 11" id="KW-0347">Helicase</keyword>
<evidence type="ECO:0000256" key="11">
    <source>
        <dbReference type="HAMAP-Rule" id="MF_01920"/>
    </source>
</evidence>
<comment type="similarity">
    <text evidence="1 11">Belongs to the helicase family. UvrD subfamily.</text>
</comment>
<dbReference type="GO" id="GO:0000725">
    <property type="term" value="P:recombinational repair"/>
    <property type="evidence" value="ECO:0007669"/>
    <property type="project" value="TreeGrafter"/>
</dbReference>
<dbReference type="InterPro" id="IPR014017">
    <property type="entry name" value="DNA_helicase_UvrD-like_C"/>
</dbReference>
<dbReference type="Gene3D" id="3.40.50.300">
    <property type="entry name" value="P-loop containing nucleotide triphosphate hydrolases"/>
    <property type="match status" value="2"/>
</dbReference>
<evidence type="ECO:0000313" key="15">
    <source>
        <dbReference type="EMBL" id="NDW17204.1"/>
    </source>
</evidence>
<dbReference type="Gene3D" id="1.10.486.10">
    <property type="entry name" value="PCRA, domain 4"/>
    <property type="match status" value="1"/>
</dbReference>
<dbReference type="Proteomes" id="UP000471381">
    <property type="component" value="Unassembled WGS sequence"/>
</dbReference>
<dbReference type="GO" id="GO:0003697">
    <property type="term" value="F:single-stranded DNA binding"/>
    <property type="evidence" value="ECO:0007669"/>
    <property type="project" value="UniProtKB-UniRule"/>
</dbReference>
<dbReference type="CDD" id="cd18807">
    <property type="entry name" value="SF1_C_UvrD"/>
    <property type="match status" value="1"/>
</dbReference>
<dbReference type="GO" id="GO:0006260">
    <property type="term" value="P:DNA replication"/>
    <property type="evidence" value="ECO:0007669"/>
    <property type="project" value="UniProtKB-UniRule"/>
</dbReference>
<dbReference type="GO" id="GO:0005829">
    <property type="term" value="C:cytosol"/>
    <property type="evidence" value="ECO:0007669"/>
    <property type="project" value="TreeGrafter"/>
</dbReference>
<dbReference type="PROSITE" id="PS51217">
    <property type="entry name" value="UVRD_HELICASE_CTER"/>
    <property type="match status" value="1"/>
</dbReference>
<dbReference type="HAMAP" id="MF_01920">
    <property type="entry name" value="Helicase_Rep"/>
    <property type="match status" value="1"/>
</dbReference>
<dbReference type="Pfam" id="PF13361">
    <property type="entry name" value="UvrD_C"/>
    <property type="match status" value="1"/>
</dbReference>
<dbReference type="InterPro" id="IPR014016">
    <property type="entry name" value="UvrD-like_ATP-bd"/>
</dbReference>
<evidence type="ECO:0000256" key="2">
    <source>
        <dbReference type="ARBA" id="ARBA00022705"/>
    </source>
</evidence>
<keyword evidence="3 11" id="KW-0547">Nucleotide-binding</keyword>
<evidence type="ECO:0000256" key="9">
    <source>
        <dbReference type="ARBA" id="ARBA00034617"/>
    </source>
</evidence>
<evidence type="ECO:0000256" key="10">
    <source>
        <dbReference type="ARBA" id="ARBA00048988"/>
    </source>
</evidence>
<dbReference type="NCBIfam" id="TIGR01074">
    <property type="entry name" value="rep"/>
    <property type="match status" value="1"/>
</dbReference>
<reference evidence="15 16" key="1">
    <citation type="submission" date="2020-01" db="EMBL/GenBank/DDBJ databases">
        <title>Genomes of bacteria type strains.</title>
        <authorList>
            <person name="Chen J."/>
            <person name="Zhu S."/>
            <person name="Yang J."/>
        </authorList>
    </citation>
    <scope>NUCLEOTIDE SEQUENCE [LARGE SCALE GENOMIC DNA]</scope>
    <source>
        <strain evidence="15 16">LMG 24078</strain>
    </source>
</reference>
<accession>A0A6N9TIR6</accession>
<evidence type="ECO:0000256" key="12">
    <source>
        <dbReference type="PROSITE-ProRule" id="PRU00560"/>
    </source>
</evidence>
<dbReference type="GO" id="GO:0005524">
    <property type="term" value="F:ATP binding"/>
    <property type="evidence" value="ECO:0007669"/>
    <property type="project" value="UniProtKB-UniRule"/>
</dbReference>
<dbReference type="InterPro" id="IPR000212">
    <property type="entry name" value="DNA_helicase_UvrD/REP"/>
</dbReference>
<comment type="subunit">
    <text evidence="11">Homodimer.</text>
</comment>
<dbReference type="FunFam" id="1.10.10.160:FF:000001">
    <property type="entry name" value="ATP-dependent DNA helicase"/>
    <property type="match status" value="1"/>
</dbReference>
<evidence type="ECO:0000256" key="8">
    <source>
        <dbReference type="ARBA" id="ARBA00023235"/>
    </source>
</evidence>
<dbReference type="RefSeq" id="WP_163107725.1">
    <property type="nucleotide sequence ID" value="NZ_JAAAWO010000017.1"/>
</dbReference>
<evidence type="ECO:0000256" key="5">
    <source>
        <dbReference type="ARBA" id="ARBA00022806"/>
    </source>
</evidence>
<feature type="binding site" evidence="11">
    <location>
        <position position="278"/>
    </location>
    <ligand>
        <name>ATP</name>
        <dbReference type="ChEBI" id="CHEBI:30616"/>
    </ligand>
</feature>
<evidence type="ECO:0000256" key="7">
    <source>
        <dbReference type="ARBA" id="ARBA00023125"/>
    </source>
</evidence>
<evidence type="ECO:0000259" key="13">
    <source>
        <dbReference type="PROSITE" id="PS51198"/>
    </source>
</evidence>
<evidence type="ECO:0000256" key="1">
    <source>
        <dbReference type="ARBA" id="ARBA00009922"/>
    </source>
</evidence>
<dbReference type="EC" id="5.6.2.4" evidence="11"/>
<comment type="catalytic activity">
    <reaction evidence="9 11">
        <text>Couples ATP hydrolysis with the unwinding of duplex DNA by translocating in the 3'-5' direction.</text>
        <dbReference type="EC" id="5.6.2.4"/>
    </reaction>
</comment>
<dbReference type="InterPro" id="IPR027417">
    <property type="entry name" value="P-loop_NTPase"/>
</dbReference>
<keyword evidence="7 11" id="KW-0238">DNA-binding</keyword>
<keyword evidence="6 11" id="KW-0067">ATP-binding</keyword>
<dbReference type="PANTHER" id="PTHR11070">
    <property type="entry name" value="UVRD / RECB / PCRA DNA HELICASE FAMILY MEMBER"/>
    <property type="match status" value="1"/>
</dbReference>
<evidence type="ECO:0000313" key="16">
    <source>
        <dbReference type="Proteomes" id="UP000471381"/>
    </source>
</evidence>
<dbReference type="PANTHER" id="PTHR11070:SF64">
    <property type="entry name" value="ATP-DEPENDENT DNA HELICASE REP"/>
    <property type="match status" value="1"/>
</dbReference>
<dbReference type="GO" id="GO:0043138">
    <property type="term" value="F:3'-5' DNA helicase activity"/>
    <property type="evidence" value="ECO:0007669"/>
    <property type="project" value="UniProtKB-UniRule"/>
</dbReference>
<dbReference type="GO" id="GO:0016787">
    <property type="term" value="F:hydrolase activity"/>
    <property type="evidence" value="ECO:0007669"/>
    <property type="project" value="UniProtKB-UniRule"/>
</dbReference>
<evidence type="ECO:0000256" key="6">
    <source>
        <dbReference type="ARBA" id="ARBA00022840"/>
    </source>
</evidence>
<comment type="catalytic activity">
    <reaction evidence="10 11">
        <text>ATP + H2O = ADP + phosphate + H(+)</text>
        <dbReference type="Rhea" id="RHEA:13065"/>
        <dbReference type="ChEBI" id="CHEBI:15377"/>
        <dbReference type="ChEBI" id="CHEBI:15378"/>
        <dbReference type="ChEBI" id="CHEBI:30616"/>
        <dbReference type="ChEBI" id="CHEBI:43474"/>
        <dbReference type="ChEBI" id="CHEBI:456216"/>
        <dbReference type="EC" id="5.6.2.4"/>
    </reaction>
</comment>
<dbReference type="SUPFAM" id="SSF52540">
    <property type="entry name" value="P-loop containing nucleoside triphosphate hydrolases"/>
    <property type="match status" value="1"/>
</dbReference>
<dbReference type="Gene3D" id="1.10.10.160">
    <property type="match status" value="1"/>
</dbReference>
<dbReference type="PROSITE" id="PS51198">
    <property type="entry name" value="UVRD_HELICASE_ATP_BIND"/>
    <property type="match status" value="1"/>
</dbReference>
<comment type="caution">
    <text evidence="15">The sequence shown here is derived from an EMBL/GenBank/DDBJ whole genome shotgun (WGS) entry which is preliminary data.</text>
</comment>
<protein>
    <recommendedName>
        <fullName evidence="11">ATP-dependent DNA helicase Rep</fullName>
        <ecNumber evidence="11">5.6.2.4</ecNumber>
    </recommendedName>
    <alternativeName>
        <fullName evidence="11">DNA 3'-5' helicase Rep</fullName>
    </alternativeName>
</protein>
<dbReference type="GO" id="GO:0032991">
    <property type="term" value="C:protein-containing complex"/>
    <property type="evidence" value="ECO:0007669"/>
    <property type="project" value="UniProtKB-ARBA"/>
</dbReference>
<dbReference type="CDD" id="cd17932">
    <property type="entry name" value="DEXQc_UvrD"/>
    <property type="match status" value="1"/>
</dbReference>
<organism evidence="15 16">
    <name type="scientific">Alteromonas genovensis</name>
    <dbReference type="NCBI Taxonomy" id="471225"/>
    <lineage>
        <taxon>Bacteria</taxon>
        <taxon>Pseudomonadati</taxon>
        <taxon>Pseudomonadota</taxon>
        <taxon>Gammaproteobacteria</taxon>
        <taxon>Alteromonadales</taxon>
        <taxon>Alteromonadaceae</taxon>
        <taxon>Alteromonas/Salinimonas group</taxon>
        <taxon>Alteromonas</taxon>
    </lineage>
</organism>
<feature type="domain" description="UvrD-like helicase ATP-binding" evidence="13">
    <location>
        <begin position="1"/>
        <end position="280"/>
    </location>
</feature>
<feature type="binding site" evidence="12">
    <location>
        <begin position="22"/>
        <end position="29"/>
    </location>
    <ligand>
        <name>ATP</name>
        <dbReference type="ChEBI" id="CHEBI:30616"/>
    </ligand>
</feature>
<sequence length="671" mass="76029">MKLNEAQESAVTFVSGPCLVLAGAGSGKTRVITNKIAHLVRNCDMPARYIAAVTFTNKAAREMKERVAQTLGKPEARGLKVSTFHTLGLNIIKSHVKDLGLKPGFSLFDDKDSLSLLTDLTADTLDGDKDQLKLLQSCISNWKNDLVLPDALLKQAQSTGEQEFAQAYRRYQDNLKAYNALDFDDLILLPTLLLKTNEEVRAKWQNKIRYLLVDEYQDTNTSQYELVKLLVGERSRFTVVGDDDQSIYSWRGAKPQNLNLLQKDFPRLNVIKLQQNYRSSGRILHCANILIQNNPHLFDKTLFSELHYGETLKVIEAKNEEHEAERVIAELLAHKFMNRTKFKDYAILYRGNHQSRLFEKLLMSNRIPYKISGGMSFFGRTEVKDIMAYLRLLVNQDDDNALLRIINTPGRGIGRATLEKLGNFANSLGVSMFEAATHSNLNSVLPDKAFHSVSGFARWVVELSDNTERGNTADAVRSMIRTMGYEEWLYESSASPKAAEMAMANVSTLFGWVTDMLEGNDLDAPMTLTEVVNRLILRDMMERGEEDGESDQVQLMTLHASKGLEFPIVFLVGMEEGLLPHQSSVDEDNVEEERRLAYVGITRAQRELIFSLAKERRQFGEVIQPEPSRFLFELPPDDIQWENQKPKASKEERQQKAQVGIANLRDILGKK</sequence>
<proteinExistence type="inferred from homology"/>
<evidence type="ECO:0000256" key="4">
    <source>
        <dbReference type="ARBA" id="ARBA00022801"/>
    </source>
</evidence>
<dbReference type="InterPro" id="IPR005752">
    <property type="entry name" value="Helicase_Rep"/>
</dbReference>
<keyword evidence="8 11" id="KW-0413">Isomerase</keyword>
<dbReference type="EMBL" id="JAAAWO010000017">
    <property type="protein sequence ID" value="NDW17204.1"/>
    <property type="molecule type" value="Genomic_DNA"/>
</dbReference>